<dbReference type="KEGG" id="wms:ID128_00550"/>
<gene>
    <name evidence="7" type="ORF">ID128_00550</name>
</gene>
<dbReference type="InterPro" id="IPR049058">
    <property type="entry name" value="NAD_Glu_DH_HM2"/>
</dbReference>
<dbReference type="Pfam" id="PF05088">
    <property type="entry name" value="Bac_GDH_CD"/>
    <property type="match status" value="1"/>
</dbReference>
<dbReference type="PANTHER" id="PTHR43403">
    <property type="entry name" value="NAD-SPECIFIC GLUTAMATE DEHYDROGENASE"/>
    <property type="match status" value="1"/>
</dbReference>
<evidence type="ECO:0000259" key="4">
    <source>
        <dbReference type="Pfam" id="PF21075"/>
    </source>
</evidence>
<keyword evidence="8" id="KW-1185">Reference proteome</keyword>
<dbReference type="SUPFAM" id="SSF51735">
    <property type="entry name" value="NAD(P)-binding Rossmann-fold domains"/>
    <property type="match status" value="1"/>
</dbReference>
<dbReference type="Pfam" id="PF21076">
    <property type="entry name" value="GDH_ACT2"/>
    <property type="match status" value="1"/>
</dbReference>
<dbReference type="Pfam" id="PF21077">
    <property type="entry name" value="GDH_ACT3"/>
    <property type="match status" value="1"/>
</dbReference>
<dbReference type="InterPro" id="IPR024727">
    <property type="entry name" value="NAD_Glu_DH_N_ACT1"/>
</dbReference>
<dbReference type="InterPro" id="IPR036291">
    <property type="entry name" value="NAD(P)-bd_dom_sf"/>
</dbReference>
<dbReference type="InterPro" id="IPR049059">
    <property type="entry name" value="NAD_Glu_DH_HM1"/>
</dbReference>
<dbReference type="InterPro" id="IPR048381">
    <property type="entry name" value="GDH_C"/>
</dbReference>
<dbReference type="GO" id="GO:0004069">
    <property type="term" value="F:L-aspartate:2-oxoglutarate aminotransferase activity"/>
    <property type="evidence" value="ECO:0007669"/>
    <property type="project" value="InterPro"/>
</dbReference>
<dbReference type="Pfam" id="PF21078">
    <property type="entry name" value="GDH_HM3"/>
    <property type="match status" value="1"/>
</dbReference>
<reference evidence="7 8" key="1">
    <citation type="submission" date="2020-09" db="EMBL/GenBank/DDBJ databases">
        <title>An Earliest Endosymbiont, Wolbachia massiliensis sp. nov., Strain PL13 From the Bed Bug (Cimex hemipterius), Type strain of a New supergroup T.</title>
        <authorList>
            <person name="Laidoudi Y."/>
            <person name="Levasseur A."/>
            <person name="Medkour H."/>
            <person name="Maaloum M."/>
            <person name="BenKhedher M."/>
            <person name="Sambou M."/>
            <person name="Bassene H."/>
            <person name="Davoust B."/>
            <person name="Fenollar F."/>
            <person name="Raoult D."/>
            <person name="Mediannikov O."/>
        </authorList>
    </citation>
    <scope>NUCLEOTIDE SEQUENCE [LARGE SCALE GENOMIC DNA]</scope>
    <source>
        <strain evidence="7 8">PL13</strain>
    </source>
</reference>
<feature type="domain" description="NAD-glutamate dehydrogenase N-terminal ACT1" evidence="4">
    <location>
        <begin position="30"/>
        <end position="166"/>
    </location>
</feature>
<dbReference type="EMBL" id="CP061738">
    <property type="protein sequence ID" value="QOD38399.1"/>
    <property type="molecule type" value="Genomic_DNA"/>
</dbReference>
<dbReference type="Pfam" id="PF21075">
    <property type="entry name" value="GDH_ACT1"/>
    <property type="match status" value="1"/>
</dbReference>
<proteinExistence type="predicted"/>
<sequence length="1577" mass="180493">MCIDHNVDTESLFKLISRENQKEKEKIKEFIKYFYNFVYNSDLKINDGFLLYIAEDAYNFILKKEREESELRVSNVNDIPGIEGDFTVIKVTNDDMPFLVDSVIATIKSHNLTICYYSNSIINIKRKDGLVDKIYSLEESNGTKESVIYVVIKGISESFVDTLKESLRKTLKAVNCVVKDWRLMLQKLDEAKNELCSVIQAAEAGPTSHTADQVIDFLNWLQNNNFVFLGYQECIPDEDGKLVPSGEENLGLMRANEEYQNVLIPCVDLDHLYILRSDLVSIVHRRTYMNCIGINELDDRGELIKERRFFGLFTSVAEVQDIRTIPLIKDKVKVIEKRAGFVPGGHNNKALVSILQTFSCDELFQSNEDELLKICTSVMSLAIRPRVKLLLRIVGDFISCIVLIPMRYASARLMFKVRDILKDEIDAESSDIYNHHIINEYDLMKLHVVLKVKDTGVLDGLSSEVLRIESKLRNITEKWEDRFIDNLYNTFSTVEDIFIRYCKAFPISYQESFEPHDAYYDMKKLEIVRKKGVSEVDLKLTRDNLNYQLKVYTPSNGGLELSKILRVTKNLGAKILSHNGYYIEINGGIWIHHFVLSRVDELIDNIILKEQFEITLAKVFGKEIKNDYFNSLIIIAGLEWREVLLVRALSAYLKQTSFNYNPEYIQKVVSEYPKIVKYLIQLFHVRFDPNIDIDRAETTNIFREKIEELLKEISNISHDYVLRSIFNLIMAILRTSYYQDDKPYLSTKFDSSKINCLPDPHPYRELYVYSNLFEGIHLRGGKLARGGLRWSDRTEDYRTEVLGLMKAQMTKNAVIVPVGAKGGFVIKKVYRDQNILREKGVECYKDFIRGMLDITDNVVDGKIVSPENVIRYDEDDPYLVVAADKGTASFSDYANQIASEYNFWLGDAFASGGSAGYDHKKMGITARGAWIAAQRHFWKINKDIYQDVTVVGIGDMAGDLFGNGMLLSRSVRLIGAFNHMHIFVDPNPDAEKSFTERKRLFELPFSTWMDYNKDLISQGGGIFERSNKQVNISQEMKKCFDITEDTLSPSHLIRYLLKARVDFIWNGGIGTFVKAKSESHGMVGDKANDELRVDGKDIRASMFVEGGNLGCTQLGRIEYAERGGHINADFVDNSAGVICSDLEVNIKIAFVSAMKAGGISLEKRNEILASMVDEVASKVLEDHNRIETKALLLECLQAKERLEQHCRLLLSLEKSGLLNRSIEFLPADEEIARMLTGAEGFNSPQLSVLMSYARTAIKNEIIHSDLPEKDFLCRDYLLNYFPQEMVTEFKDFILKHQLRREIISTCIANDVVNRMGCIFINNLVENTGIKVHEAVNIYIVVSYLYDLNNLWQEIDELDGKISVDSYLQIVRNVQKFIGRVSFWLVKNLGKLSLVELDDIIKFRDAIETLGQNLTGVLDEHLLKVYHHGSTSLVELNINTELAKKVADLCVLAYALDIISIAEQTSLPILDAGKIYFELKSLLKFDLIRTIAIKMKSHSSYWDRSLINDLLDDLSNYHHKLAVKVIKATGTQKDKVQAWACNDKDCIERYNSFLDDMIAYQLDLSKLIFIIRRIKVLA</sequence>
<dbReference type="SUPFAM" id="SSF53223">
    <property type="entry name" value="Aminoacid dehydrogenase-like, N-terminal domain"/>
    <property type="match status" value="1"/>
</dbReference>
<evidence type="ECO:0000256" key="1">
    <source>
        <dbReference type="ARBA" id="ARBA00023002"/>
    </source>
</evidence>
<feature type="domain" description="NAD-specific glutamate dehydrogenase C-terminal" evidence="3">
    <location>
        <begin position="1239"/>
        <end position="1573"/>
    </location>
</feature>
<dbReference type="InterPro" id="IPR028971">
    <property type="entry name" value="NAD-GDH_cat"/>
</dbReference>
<protein>
    <submittedName>
        <fullName evidence="7">NAD-glutamate dehydrogenase</fullName>
    </submittedName>
</protein>
<dbReference type="InterPro" id="IPR049064">
    <property type="entry name" value="NAD_Glu_DH_ACT3"/>
</dbReference>
<evidence type="ECO:0000259" key="5">
    <source>
        <dbReference type="Pfam" id="PF21076"/>
    </source>
</evidence>
<dbReference type="Pfam" id="PF21079">
    <property type="entry name" value="GDH_HM2"/>
    <property type="match status" value="1"/>
</dbReference>
<dbReference type="GO" id="GO:0006538">
    <property type="term" value="P:L-glutamate catabolic process"/>
    <property type="evidence" value="ECO:0007669"/>
    <property type="project" value="InterPro"/>
</dbReference>
<dbReference type="Gene3D" id="3.40.50.720">
    <property type="entry name" value="NAD(P)-binding Rossmann-like Domain"/>
    <property type="match status" value="1"/>
</dbReference>
<feature type="domain" description="NAD-glutamate dehydrogenase ACT2" evidence="5">
    <location>
        <begin position="395"/>
        <end position="480"/>
    </location>
</feature>
<evidence type="ECO:0000259" key="6">
    <source>
        <dbReference type="Pfam" id="PF21077"/>
    </source>
</evidence>
<dbReference type="InterPro" id="IPR049062">
    <property type="entry name" value="NAD_Glu_DH_ACT2"/>
</dbReference>
<dbReference type="InterPro" id="IPR049056">
    <property type="entry name" value="NAD_Glu_DH_HM3"/>
</dbReference>
<dbReference type="PANTHER" id="PTHR43403:SF1">
    <property type="entry name" value="NAD-SPECIFIC GLUTAMATE DEHYDROGENASE"/>
    <property type="match status" value="1"/>
</dbReference>
<name>A0A7M3U1W4_9RICK</name>
<feature type="domain" description="NAD-glutamate dehydrogenase catalytic" evidence="2">
    <location>
        <begin position="705"/>
        <end position="1191"/>
    </location>
</feature>
<organism evidence="7 8">
    <name type="scientific">Candidatus Wolbachia massiliensis</name>
    <dbReference type="NCBI Taxonomy" id="1845000"/>
    <lineage>
        <taxon>Bacteria</taxon>
        <taxon>Pseudomonadati</taxon>
        <taxon>Pseudomonadota</taxon>
        <taxon>Alphaproteobacteria</taxon>
        <taxon>Rickettsiales</taxon>
        <taxon>Anaplasmataceae</taxon>
        <taxon>Wolbachieae</taxon>
        <taxon>Wolbachia</taxon>
    </lineage>
</organism>
<evidence type="ECO:0000313" key="8">
    <source>
        <dbReference type="Proteomes" id="UP000516514"/>
    </source>
</evidence>
<dbReference type="PIRSF" id="PIRSF036761">
    <property type="entry name" value="GDH_Mll4104"/>
    <property type="match status" value="1"/>
</dbReference>
<dbReference type="Pfam" id="PF21074">
    <property type="entry name" value="GDH_C"/>
    <property type="match status" value="1"/>
</dbReference>
<evidence type="ECO:0000259" key="3">
    <source>
        <dbReference type="Pfam" id="PF21074"/>
    </source>
</evidence>
<dbReference type="Proteomes" id="UP000516514">
    <property type="component" value="Chromosome"/>
</dbReference>
<accession>A0A7M3U1W4</accession>
<dbReference type="InterPro" id="IPR046346">
    <property type="entry name" value="Aminoacid_DH-like_N_sf"/>
</dbReference>
<evidence type="ECO:0000259" key="2">
    <source>
        <dbReference type="Pfam" id="PF05088"/>
    </source>
</evidence>
<dbReference type="Pfam" id="PF21073">
    <property type="entry name" value="GDH_HM1"/>
    <property type="match status" value="1"/>
</dbReference>
<dbReference type="RefSeq" id="WP_191111189.1">
    <property type="nucleotide sequence ID" value="NZ_CP061738.1"/>
</dbReference>
<feature type="domain" description="NAD-glutamate dehydrogenase ACT3" evidence="6">
    <location>
        <begin position="545"/>
        <end position="598"/>
    </location>
</feature>
<evidence type="ECO:0000313" key="7">
    <source>
        <dbReference type="EMBL" id="QOD38399.1"/>
    </source>
</evidence>
<dbReference type="InterPro" id="IPR007780">
    <property type="entry name" value="NAD_Glu_DH_bac"/>
</dbReference>
<keyword evidence="1" id="KW-0560">Oxidoreductase</keyword>
<dbReference type="GO" id="GO:0004352">
    <property type="term" value="F:glutamate dehydrogenase (NAD+) activity"/>
    <property type="evidence" value="ECO:0007669"/>
    <property type="project" value="InterPro"/>
</dbReference>